<dbReference type="InterPro" id="IPR036640">
    <property type="entry name" value="ABC1_TM_sf"/>
</dbReference>
<evidence type="ECO:0000256" key="6">
    <source>
        <dbReference type="ARBA" id="ARBA00023136"/>
    </source>
</evidence>
<dbReference type="InterPro" id="IPR027417">
    <property type="entry name" value="P-loop_NTPase"/>
</dbReference>
<dbReference type="PROSITE" id="PS50929">
    <property type="entry name" value="ABC_TM1F"/>
    <property type="match status" value="1"/>
</dbReference>
<evidence type="ECO:0000259" key="9">
    <source>
        <dbReference type="PROSITE" id="PS50929"/>
    </source>
</evidence>
<dbReference type="PANTHER" id="PTHR43394:SF1">
    <property type="entry name" value="ATP-BINDING CASSETTE SUB-FAMILY B MEMBER 10, MITOCHONDRIAL"/>
    <property type="match status" value="1"/>
</dbReference>
<keyword evidence="11" id="KW-1185">Reference proteome</keyword>
<dbReference type="Proteomes" id="UP000537825">
    <property type="component" value="Unassembled WGS sequence"/>
</dbReference>
<evidence type="ECO:0000256" key="3">
    <source>
        <dbReference type="ARBA" id="ARBA00022741"/>
    </source>
</evidence>
<dbReference type="SMART" id="SM00382">
    <property type="entry name" value="AAA"/>
    <property type="match status" value="1"/>
</dbReference>
<dbReference type="InterPro" id="IPR039421">
    <property type="entry name" value="Type_1_exporter"/>
</dbReference>
<dbReference type="InterPro" id="IPR003439">
    <property type="entry name" value="ABC_transporter-like_ATP-bd"/>
</dbReference>
<dbReference type="PROSITE" id="PS00211">
    <property type="entry name" value="ABC_TRANSPORTER_1"/>
    <property type="match status" value="1"/>
</dbReference>
<feature type="transmembrane region" description="Helical" evidence="7">
    <location>
        <begin position="35"/>
        <end position="53"/>
    </location>
</feature>
<evidence type="ECO:0000256" key="1">
    <source>
        <dbReference type="ARBA" id="ARBA00004651"/>
    </source>
</evidence>
<organism evidence="10 11">
    <name type="scientific">Corallococcus exiguus</name>
    <dbReference type="NCBI Taxonomy" id="83462"/>
    <lineage>
        <taxon>Bacteria</taxon>
        <taxon>Pseudomonadati</taxon>
        <taxon>Myxococcota</taxon>
        <taxon>Myxococcia</taxon>
        <taxon>Myxococcales</taxon>
        <taxon>Cystobacterineae</taxon>
        <taxon>Myxococcaceae</taxon>
        <taxon>Corallococcus</taxon>
    </lineage>
</organism>
<feature type="domain" description="ABC transporter" evidence="8">
    <location>
        <begin position="353"/>
        <end position="601"/>
    </location>
</feature>
<sequence>MSEPRPGRGILREVSRTVGAAVALQWRAAPLASGFALLLTLCTGSVAAVGGWLTKQLLDELGRGALADSQRALTLAVGAAAVAGGAMAILNVSEYLSGVIRWGVTLEVERSLFAKVAALEGLHHFEDPAFHGRLRLAEEAARDAPQQLIEFVRALLRMLVSVGTLSAVVLMVSPPMALLLVLAGGVALMAQLVRSRWLVELSAALVPTYRWRDFYHSLLVDVRAAKESRLFGLGELLLERMVASLRKAADREMAVTRKGLAVQASLSVLTAAVAAAGAFIVARGAIEGRLQIGDVSLFLAAVAGIQGAFNGLLSQVEFASRSVQTFKNYLDIMDLPVRAPEASRPVARLRHGVELRDVWFRYDASGPWVLRGVSLFIPAGGSVGLVGVNGAGKSTLVKLLCRLYDAERGQVLWDGVDVRELDARALRRRMTATFQDFMTYDFTAAENIGLGDLDRLKDPARIREVARLAEIDEKLTSLPAGYDTLLSRVLEGEDEDMPAGVSLSGGQWQRLALARALMREDVDLLVLDEPSSGLDAAAEFHIHRTLARHGAGRARLLISHRMSALRGADTLFVLSGGQLIEQGSHDALMAAGGEYARLFTLQASGYQDERVASRAGPKEVA</sequence>
<dbReference type="InterPro" id="IPR011527">
    <property type="entry name" value="ABC1_TM_dom"/>
</dbReference>
<evidence type="ECO:0000256" key="4">
    <source>
        <dbReference type="ARBA" id="ARBA00022840"/>
    </source>
</evidence>
<keyword evidence="2 7" id="KW-0812">Transmembrane</keyword>
<evidence type="ECO:0000256" key="2">
    <source>
        <dbReference type="ARBA" id="ARBA00022692"/>
    </source>
</evidence>
<dbReference type="Gene3D" id="1.20.1560.10">
    <property type="entry name" value="ABC transporter type 1, transmembrane domain"/>
    <property type="match status" value="1"/>
</dbReference>
<feature type="transmembrane region" description="Helical" evidence="7">
    <location>
        <begin position="260"/>
        <end position="286"/>
    </location>
</feature>
<keyword evidence="5 7" id="KW-1133">Transmembrane helix</keyword>
<reference evidence="10 11" key="1">
    <citation type="submission" date="2020-01" db="EMBL/GenBank/DDBJ databases">
        <title>The draft genome sequence of Corallococcus exiguus DSM 14696.</title>
        <authorList>
            <person name="Zhang X."/>
            <person name="Zhu H."/>
        </authorList>
    </citation>
    <scope>NUCLEOTIDE SEQUENCE [LARGE SCALE GENOMIC DNA]</scope>
    <source>
        <strain evidence="10 11">DSM 14696</strain>
    </source>
</reference>
<evidence type="ECO:0000256" key="5">
    <source>
        <dbReference type="ARBA" id="ARBA00022989"/>
    </source>
</evidence>
<comment type="subcellular location">
    <subcellularLocation>
        <location evidence="1">Cell membrane</location>
        <topology evidence="1">Multi-pass membrane protein</topology>
    </subcellularLocation>
</comment>
<proteinExistence type="predicted"/>
<dbReference type="GO" id="GO:0016887">
    <property type="term" value="F:ATP hydrolysis activity"/>
    <property type="evidence" value="ECO:0007669"/>
    <property type="project" value="InterPro"/>
</dbReference>
<dbReference type="GO" id="GO:0005886">
    <property type="term" value="C:plasma membrane"/>
    <property type="evidence" value="ECO:0007669"/>
    <property type="project" value="UniProtKB-SubCell"/>
</dbReference>
<feature type="transmembrane region" description="Helical" evidence="7">
    <location>
        <begin position="73"/>
        <end position="92"/>
    </location>
</feature>
<dbReference type="PROSITE" id="PS50893">
    <property type="entry name" value="ABC_TRANSPORTER_2"/>
    <property type="match status" value="1"/>
</dbReference>
<keyword evidence="3" id="KW-0547">Nucleotide-binding</keyword>
<keyword evidence="4 10" id="KW-0067">ATP-binding</keyword>
<dbReference type="Pfam" id="PF00005">
    <property type="entry name" value="ABC_tran"/>
    <property type="match status" value="1"/>
</dbReference>
<gene>
    <name evidence="10" type="ORF">GTZ93_07220</name>
</gene>
<dbReference type="AlphaFoldDB" id="A0A7X4Y633"/>
<dbReference type="SUPFAM" id="SSF52540">
    <property type="entry name" value="P-loop containing nucleoside triphosphate hydrolases"/>
    <property type="match status" value="1"/>
</dbReference>
<feature type="transmembrane region" description="Helical" evidence="7">
    <location>
        <begin position="176"/>
        <end position="193"/>
    </location>
</feature>
<accession>A0A7X4Y633</accession>
<evidence type="ECO:0000313" key="10">
    <source>
        <dbReference type="EMBL" id="NBC39620.1"/>
    </source>
</evidence>
<evidence type="ECO:0000259" key="8">
    <source>
        <dbReference type="PROSITE" id="PS50893"/>
    </source>
</evidence>
<evidence type="ECO:0000313" key="11">
    <source>
        <dbReference type="Proteomes" id="UP000537825"/>
    </source>
</evidence>
<dbReference type="InterPro" id="IPR017871">
    <property type="entry name" value="ABC_transporter-like_CS"/>
</dbReference>
<evidence type="ECO:0000256" key="7">
    <source>
        <dbReference type="SAM" id="Phobius"/>
    </source>
</evidence>
<dbReference type="Gene3D" id="3.40.50.300">
    <property type="entry name" value="P-loop containing nucleotide triphosphate hydrolases"/>
    <property type="match status" value="1"/>
</dbReference>
<name>A0A7X4Y633_9BACT</name>
<dbReference type="GO" id="GO:0015421">
    <property type="term" value="F:ABC-type oligopeptide transporter activity"/>
    <property type="evidence" value="ECO:0007669"/>
    <property type="project" value="TreeGrafter"/>
</dbReference>
<dbReference type="PANTHER" id="PTHR43394">
    <property type="entry name" value="ATP-DEPENDENT PERMEASE MDL1, MITOCHONDRIAL"/>
    <property type="match status" value="1"/>
</dbReference>
<keyword evidence="6 7" id="KW-0472">Membrane</keyword>
<feature type="domain" description="ABC transmembrane type-1" evidence="9">
    <location>
        <begin position="35"/>
        <end position="321"/>
    </location>
</feature>
<dbReference type="InterPro" id="IPR003593">
    <property type="entry name" value="AAA+_ATPase"/>
</dbReference>
<dbReference type="SUPFAM" id="SSF90123">
    <property type="entry name" value="ABC transporter transmembrane region"/>
    <property type="match status" value="1"/>
</dbReference>
<dbReference type="GO" id="GO:0005524">
    <property type="term" value="F:ATP binding"/>
    <property type="evidence" value="ECO:0007669"/>
    <property type="project" value="UniProtKB-KW"/>
</dbReference>
<dbReference type="EMBL" id="JAAAPK010000002">
    <property type="protein sequence ID" value="NBC39620.1"/>
    <property type="molecule type" value="Genomic_DNA"/>
</dbReference>
<dbReference type="RefSeq" id="WP_161662695.1">
    <property type="nucleotide sequence ID" value="NZ_CBCSLE010000169.1"/>
</dbReference>
<comment type="caution">
    <text evidence="10">The sequence shown here is derived from an EMBL/GenBank/DDBJ whole genome shotgun (WGS) entry which is preliminary data.</text>
</comment>
<protein>
    <submittedName>
        <fullName evidence="10">ATP-binding cassette domain-containing protein</fullName>
    </submittedName>
</protein>